<dbReference type="OrthoDB" id="2298539at2"/>
<keyword evidence="6" id="KW-1185">Reference proteome</keyword>
<dbReference type="Gene3D" id="2.60.40.1240">
    <property type="match status" value="1"/>
</dbReference>
<gene>
    <name evidence="5" type="ORF">FHL05_00540</name>
    <name evidence="4" type="ORF">FHL06_04600</name>
</gene>
<keyword evidence="1" id="KW-0732">Signal</keyword>
<reference evidence="6 7" key="1">
    <citation type="journal article" date="2019" name="Syst. Appl. Microbiol.">
        <title>Polyphasic characterization of two novel Lactobacillus spp. isolated from blown salami packages: Description of Lactobacillus halodurans sp. nov. and Lactobacillus salsicarnum sp. nov.</title>
        <authorList>
            <person name="Schuster J.A."/>
            <person name="Klingl A."/>
            <person name="Vogel R.F."/>
            <person name="Ehrmann M.A."/>
        </authorList>
    </citation>
    <scope>NUCLEOTIDE SEQUENCE [LARGE SCALE GENOMIC DNA]</scope>
    <source>
        <strain evidence="5 6">TMW 1.1920</strain>
        <strain evidence="4 7">TMW 1.2172</strain>
    </source>
</reference>
<feature type="region of interest" description="Disordered" evidence="2">
    <location>
        <begin position="32"/>
        <end position="63"/>
    </location>
</feature>
<evidence type="ECO:0000256" key="3">
    <source>
        <dbReference type="SAM" id="Phobius"/>
    </source>
</evidence>
<dbReference type="Proteomes" id="UP000414364">
    <property type="component" value="Unassembled WGS sequence"/>
</dbReference>
<dbReference type="AlphaFoldDB" id="A0A5P0ZN85"/>
<evidence type="ECO:0000256" key="1">
    <source>
        <dbReference type="ARBA" id="ARBA00022729"/>
    </source>
</evidence>
<evidence type="ECO:0000313" key="6">
    <source>
        <dbReference type="Proteomes" id="UP000371423"/>
    </source>
</evidence>
<accession>A0A5P0ZN85</accession>
<name>A0A5P0ZN85_9LACO</name>
<keyword evidence="3" id="KW-1133">Transmembrane helix</keyword>
<dbReference type="InterPro" id="IPR029050">
    <property type="entry name" value="Immunoprotect_excell_Ig-like"/>
</dbReference>
<evidence type="ECO:0000313" key="5">
    <source>
        <dbReference type="EMBL" id="MQS96381.1"/>
    </source>
</evidence>
<protein>
    <submittedName>
        <fullName evidence="4">DUF4352 domain-containing protein</fullName>
    </submittedName>
</protein>
<evidence type="ECO:0000313" key="7">
    <source>
        <dbReference type="Proteomes" id="UP000414364"/>
    </source>
</evidence>
<evidence type="ECO:0000313" key="4">
    <source>
        <dbReference type="EMBL" id="MQS75668.1"/>
    </source>
</evidence>
<dbReference type="EMBL" id="VDFP01000006">
    <property type="protein sequence ID" value="MQS75668.1"/>
    <property type="molecule type" value="Genomic_DNA"/>
</dbReference>
<evidence type="ECO:0000256" key="2">
    <source>
        <dbReference type="SAM" id="MobiDB-lite"/>
    </source>
</evidence>
<sequence length="223" mass="25164">MKNNKPFYKIWWFWLIVVVLVVIIFGMIGSGGSSSDDDTSNKASGHTTTQTEKGTKSSSNKDTLDINYDNHKILDQKSYDVSFNDNSWQPANIKVSKVSIFKLNPYTSDDDSNTKAEGYIIIHMSVAANRDITTYPDQGTLVTNDGQQVDAVLDTVKGYKENWAGEISKGVTKQGDILFPIEKLSKISDMKTLRLKFDAYYDTDNYEDENAQHDYDITLNLNQ</sequence>
<organism evidence="4 7">
    <name type="scientific">Companilactobacillus halodurans</name>
    <dbReference type="NCBI Taxonomy" id="2584183"/>
    <lineage>
        <taxon>Bacteria</taxon>
        <taxon>Bacillati</taxon>
        <taxon>Bacillota</taxon>
        <taxon>Bacilli</taxon>
        <taxon>Lactobacillales</taxon>
        <taxon>Lactobacillaceae</taxon>
        <taxon>Companilactobacillus</taxon>
    </lineage>
</organism>
<dbReference type="RefSeq" id="WP_153385065.1">
    <property type="nucleotide sequence ID" value="NZ_VDFO01000001.1"/>
</dbReference>
<keyword evidence="3" id="KW-0472">Membrane</keyword>
<dbReference type="EMBL" id="VDFO01000001">
    <property type="protein sequence ID" value="MQS96381.1"/>
    <property type="molecule type" value="Genomic_DNA"/>
</dbReference>
<feature type="transmembrane region" description="Helical" evidence="3">
    <location>
        <begin position="12"/>
        <end position="32"/>
    </location>
</feature>
<comment type="caution">
    <text evidence="4">The sequence shown here is derived from an EMBL/GenBank/DDBJ whole genome shotgun (WGS) entry which is preliminary data.</text>
</comment>
<proteinExistence type="predicted"/>
<dbReference type="Proteomes" id="UP000371423">
    <property type="component" value="Unassembled WGS sequence"/>
</dbReference>
<keyword evidence="3" id="KW-0812">Transmembrane</keyword>
<feature type="compositionally biased region" description="Polar residues" evidence="2">
    <location>
        <begin position="41"/>
        <end position="61"/>
    </location>
</feature>